<sequence>MAERLAEPKSSVIANGRKRITSKFVDGSEMVEEYDVITDELLLRKRRVKNTLGNFGDWQVEVGSEVKTRNLEKELLIEANGSPEIVKQDTPEYHVFRIRNLPYAKDVFSVTVEHREPGDVGEIVVRTSNKKYFKRLSIPELQRHHIQLDPGHLLYDVQHNTLIIRYKKHLAVLAADAASKKERAALPARRIDGADGNASDGCAQQ</sequence>
<dbReference type="VEuPathDB" id="TriTrypDB:TcYC6_0012410"/>
<dbReference type="VEuPathDB" id="TriTrypDB:TCSYLVIO_002652"/>
<dbReference type="VEuPathDB" id="TriTrypDB:TCDM_14087"/>
<reference evidence="3 4" key="1">
    <citation type="journal article" date="2018" name="Microb. Genom.">
        <title>Expanding an expanded genome: long-read sequencing of Trypanosoma cruzi.</title>
        <authorList>
            <person name="Berna L."/>
            <person name="Rodriguez M."/>
            <person name="Chiribao M.L."/>
            <person name="Parodi-Talice A."/>
            <person name="Pita S."/>
            <person name="Rijo G."/>
            <person name="Alvarez-Valin F."/>
            <person name="Robello C."/>
        </authorList>
    </citation>
    <scope>NUCLEOTIDE SEQUENCE [LARGE SCALE GENOMIC DNA]</scope>
    <source>
        <strain evidence="3 4">Dm28c</strain>
    </source>
</reference>
<dbReference type="VEuPathDB" id="TriTrypDB:C3747_100g9"/>
<dbReference type="VEuPathDB" id="TriTrypDB:TcG_01796"/>
<dbReference type="VEuPathDB" id="TriTrypDB:TcCLB.511801.40"/>
<evidence type="ECO:0000256" key="2">
    <source>
        <dbReference type="ARBA" id="ARBA00020330"/>
    </source>
</evidence>
<evidence type="ECO:0000313" key="3">
    <source>
        <dbReference type="EMBL" id="PWV00732.1"/>
    </source>
</evidence>
<dbReference type="PANTHER" id="PTHR31921">
    <property type="entry name" value="PROTEIN DPCD"/>
    <property type="match status" value="1"/>
</dbReference>
<dbReference type="VEuPathDB" id="TriTrypDB:BCY84_15857"/>
<dbReference type="VEuPathDB" id="TriTrypDB:TcBrA4_0078150"/>
<dbReference type="EMBL" id="PRFA01000006">
    <property type="protein sequence ID" value="PWV00732.1"/>
    <property type="molecule type" value="Genomic_DNA"/>
</dbReference>
<evidence type="ECO:0000313" key="4">
    <source>
        <dbReference type="Proteomes" id="UP000246121"/>
    </source>
</evidence>
<protein>
    <recommendedName>
        <fullName evidence="2">Protein DPCD</fullName>
    </recommendedName>
</protein>
<proteinExistence type="inferred from homology"/>
<dbReference type="VEuPathDB" id="TriTrypDB:Tc_MARK_1399"/>
<dbReference type="InterPro" id="IPR026224">
    <property type="entry name" value="DPCD"/>
</dbReference>
<dbReference type="VEuPathDB" id="TriTrypDB:C4B63_6g386"/>
<dbReference type="AlphaFoldDB" id="A0A2V2VWG7"/>
<comment type="similarity">
    <text evidence="1">Belongs to the DPCD family.</text>
</comment>
<dbReference type="VEuPathDB" id="TriTrypDB:TcCL_NonESM04035"/>
<dbReference type="PANTHER" id="PTHR31921:SF1">
    <property type="entry name" value="PROTEIN DPCD"/>
    <property type="match status" value="1"/>
</dbReference>
<gene>
    <name evidence="3" type="ORF">C4B63_6g386</name>
</gene>
<evidence type="ECO:0000256" key="1">
    <source>
        <dbReference type="ARBA" id="ARBA00010597"/>
    </source>
</evidence>
<dbReference type="Pfam" id="PF14913">
    <property type="entry name" value="DPCD"/>
    <property type="match status" value="1"/>
</dbReference>
<name>A0A2V2VWG7_TRYCR</name>
<dbReference type="VEuPathDB" id="TriTrypDB:ECC02_009133"/>
<accession>A0A2V2VWG7</accession>
<dbReference type="Proteomes" id="UP000246121">
    <property type="component" value="Unassembled WGS sequence"/>
</dbReference>
<dbReference type="OrthoDB" id="10256139at2759"/>
<comment type="caution">
    <text evidence="3">The sequence shown here is derived from an EMBL/GenBank/DDBJ whole genome shotgun (WGS) entry which is preliminary data.</text>
</comment>
<organism evidence="3 4">
    <name type="scientific">Trypanosoma cruzi</name>
    <dbReference type="NCBI Taxonomy" id="5693"/>
    <lineage>
        <taxon>Eukaryota</taxon>
        <taxon>Discoba</taxon>
        <taxon>Euglenozoa</taxon>
        <taxon>Kinetoplastea</taxon>
        <taxon>Metakinetoplastina</taxon>
        <taxon>Trypanosomatida</taxon>
        <taxon>Trypanosomatidae</taxon>
        <taxon>Trypanosoma</taxon>
        <taxon>Schizotrypanum</taxon>
    </lineage>
</organism>
<dbReference type="VEuPathDB" id="TriTrypDB:TcCLB.508601.40"/>
<dbReference type="PRINTS" id="PR02065">
    <property type="entry name" value="PROTEINDPCD"/>
</dbReference>